<reference evidence="1" key="1">
    <citation type="submission" date="2021-02" db="EMBL/GenBank/DDBJ databases">
        <authorList>
            <person name="Nowell W R."/>
        </authorList>
    </citation>
    <scope>NUCLEOTIDE SEQUENCE</scope>
</reference>
<name>A0A819NXF0_9BILA</name>
<dbReference type="EMBL" id="CAJOAY010003127">
    <property type="protein sequence ID" value="CAF4003604.1"/>
    <property type="molecule type" value="Genomic_DNA"/>
</dbReference>
<evidence type="ECO:0000313" key="2">
    <source>
        <dbReference type="Proteomes" id="UP000663881"/>
    </source>
</evidence>
<dbReference type="Proteomes" id="UP000663881">
    <property type="component" value="Unassembled WGS sequence"/>
</dbReference>
<sequence length="268" mass="30531">MEWHDPQESGCDLQLMTSCRDTPPIQTMSRETCLGQILGSLPLSICQTIVLPPSQFFVQQLRDNLYVTSSPEPLHCLNIPQTEYSVIRQQSWNKNEELVLSPVALVNVTPGYTIACPGFTLVGRAIPSIAPSLVILYNNSLLTNNISVVDVYPYLKENTTWFNTKPGELRMDALFKRIHEPFTVPITKIFEPSQTWSPLLTPLTALHYNSMPIQTKSNVFKQQQWQGHGSCYQQHLQPLMSLECDPSFHQNYRTMPYLVPLMSLQHHC</sequence>
<comment type="caution">
    <text evidence="1">The sequence shown here is derived from an EMBL/GenBank/DDBJ whole genome shotgun (WGS) entry which is preliminary data.</text>
</comment>
<proteinExistence type="predicted"/>
<gene>
    <name evidence="1" type="ORF">OKA104_LOCUS29932</name>
</gene>
<protein>
    <submittedName>
        <fullName evidence="1">Uncharacterized protein</fullName>
    </submittedName>
</protein>
<dbReference type="AlphaFoldDB" id="A0A819NXF0"/>
<organism evidence="1 2">
    <name type="scientific">Adineta steineri</name>
    <dbReference type="NCBI Taxonomy" id="433720"/>
    <lineage>
        <taxon>Eukaryota</taxon>
        <taxon>Metazoa</taxon>
        <taxon>Spiralia</taxon>
        <taxon>Gnathifera</taxon>
        <taxon>Rotifera</taxon>
        <taxon>Eurotatoria</taxon>
        <taxon>Bdelloidea</taxon>
        <taxon>Adinetida</taxon>
        <taxon>Adinetidae</taxon>
        <taxon>Adineta</taxon>
    </lineage>
</organism>
<evidence type="ECO:0000313" key="1">
    <source>
        <dbReference type="EMBL" id="CAF4003604.1"/>
    </source>
</evidence>
<accession>A0A819NXF0</accession>